<feature type="transmembrane region" description="Helical" evidence="6">
    <location>
        <begin position="36"/>
        <end position="57"/>
    </location>
</feature>
<dbReference type="EMBL" id="SPNV01000053">
    <property type="protein sequence ID" value="KAF5863368.1"/>
    <property type="molecule type" value="Genomic_DNA"/>
</dbReference>
<name>A0A8H6ACJ5_PETAA</name>
<keyword evidence="8" id="KW-1185">Reference proteome</keyword>
<reference evidence="7 8" key="1">
    <citation type="submission" date="2019-04" db="EMBL/GenBank/DDBJ databases">
        <title>Aspergillus burnettii sp. nov., novel species from soil in southeast Queensland.</title>
        <authorList>
            <person name="Gilchrist C.L.M."/>
            <person name="Pitt J.I."/>
            <person name="Lange L."/>
            <person name="Lacey H.J."/>
            <person name="Vuong D."/>
            <person name="Midgley D.J."/>
            <person name="Greenfield P."/>
            <person name="Bradbury M."/>
            <person name="Lacey E."/>
            <person name="Busk P.K."/>
            <person name="Pilgaard B."/>
            <person name="Chooi Y.H."/>
            <person name="Piggott A.M."/>
        </authorList>
    </citation>
    <scope>NUCLEOTIDE SEQUENCE [LARGE SCALE GENOMIC DNA]</scope>
    <source>
        <strain evidence="7 8">FRR 5400</strain>
    </source>
</reference>
<dbReference type="PANTHER" id="PTHR43791:SF39">
    <property type="entry name" value="TRANSPORTER LIZ1_SEO1, PUTATIVE (AFU_ORTHOLOGUE AFUA_3G00980)-RELATED"/>
    <property type="match status" value="1"/>
</dbReference>
<evidence type="ECO:0000313" key="7">
    <source>
        <dbReference type="EMBL" id="KAF5863368.1"/>
    </source>
</evidence>
<dbReference type="AlphaFoldDB" id="A0A8H6ACJ5"/>
<keyword evidence="4 6" id="KW-1133">Transmembrane helix</keyword>
<proteinExistence type="predicted"/>
<dbReference type="Proteomes" id="UP000541154">
    <property type="component" value="Unassembled WGS sequence"/>
</dbReference>
<evidence type="ECO:0000256" key="6">
    <source>
        <dbReference type="SAM" id="Phobius"/>
    </source>
</evidence>
<dbReference type="SUPFAM" id="SSF103473">
    <property type="entry name" value="MFS general substrate transporter"/>
    <property type="match status" value="1"/>
</dbReference>
<evidence type="ECO:0000256" key="3">
    <source>
        <dbReference type="ARBA" id="ARBA00022692"/>
    </source>
</evidence>
<accession>A0A8H6ACJ5</accession>
<sequence>MVFWIAESVGTLLSGFPQSAAYTNLNGVHGHAGCRWLFIIDGIITMPLALAGFFFFLNLPQDGKKTWWTTEEEHILSVKRMEAIGRAGKEPWTVAKVKRNLLNWHTYLLRLTVAPNLVWKTTGFPAAKKGYLWSAILQILVRREREL</sequence>
<gene>
    <name evidence="7" type="ORF">ETB97_010248</name>
</gene>
<dbReference type="GO" id="GO:0022857">
    <property type="term" value="F:transmembrane transporter activity"/>
    <property type="evidence" value="ECO:0007669"/>
    <property type="project" value="TreeGrafter"/>
</dbReference>
<keyword evidence="5 6" id="KW-0472">Membrane</keyword>
<dbReference type="InterPro" id="IPR036259">
    <property type="entry name" value="MFS_trans_sf"/>
</dbReference>
<evidence type="ECO:0000256" key="5">
    <source>
        <dbReference type="ARBA" id="ARBA00023136"/>
    </source>
</evidence>
<keyword evidence="2" id="KW-0813">Transport</keyword>
<evidence type="ECO:0000256" key="2">
    <source>
        <dbReference type="ARBA" id="ARBA00022448"/>
    </source>
</evidence>
<dbReference type="PANTHER" id="PTHR43791">
    <property type="entry name" value="PERMEASE-RELATED"/>
    <property type="match status" value="1"/>
</dbReference>
<protein>
    <submittedName>
        <fullName evidence="7">Uncharacterized protein</fullName>
    </submittedName>
</protein>
<dbReference type="GO" id="GO:0016020">
    <property type="term" value="C:membrane"/>
    <property type="evidence" value="ECO:0007669"/>
    <property type="project" value="UniProtKB-SubCell"/>
</dbReference>
<organism evidence="7 8">
    <name type="scientific">Petromyces alliaceus</name>
    <name type="common">Aspergillus alliaceus</name>
    <dbReference type="NCBI Taxonomy" id="209559"/>
    <lineage>
        <taxon>Eukaryota</taxon>
        <taxon>Fungi</taxon>
        <taxon>Dikarya</taxon>
        <taxon>Ascomycota</taxon>
        <taxon>Pezizomycotina</taxon>
        <taxon>Eurotiomycetes</taxon>
        <taxon>Eurotiomycetidae</taxon>
        <taxon>Eurotiales</taxon>
        <taxon>Aspergillaceae</taxon>
        <taxon>Aspergillus</taxon>
        <taxon>Aspergillus subgen. Circumdati</taxon>
    </lineage>
</organism>
<evidence type="ECO:0000313" key="8">
    <source>
        <dbReference type="Proteomes" id="UP000541154"/>
    </source>
</evidence>
<comment type="subcellular location">
    <subcellularLocation>
        <location evidence="1">Membrane</location>
        <topology evidence="1">Multi-pass membrane protein</topology>
    </subcellularLocation>
</comment>
<keyword evidence="3 6" id="KW-0812">Transmembrane</keyword>
<evidence type="ECO:0000256" key="4">
    <source>
        <dbReference type="ARBA" id="ARBA00022989"/>
    </source>
</evidence>
<comment type="caution">
    <text evidence="7">The sequence shown here is derived from an EMBL/GenBank/DDBJ whole genome shotgun (WGS) entry which is preliminary data.</text>
</comment>
<evidence type="ECO:0000256" key="1">
    <source>
        <dbReference type="ARBA" id="ARBA00004141"/>
    </source>
</evidence>